<keyword evidence="1" id="KW-0812">Transmembrane</keyword>
<dbReference type="RefSeq" id="WP_316017241.1">
    <property type="nucleotide sequence ID" value="NZ_JAWDID010000005.1"/>
</dbReference>
<comment type="caution">
    <text evidence="2">The sequence shown here is derived from an EMBL/GenBank/DDBJ whole genome shotgun (WGS) entry which is preliminary data.</text>
</comment>
<keyword evidence="1" id="KW-1133">Transmembrane helix</keyword>
<evidence type="ECO:0000313" key="3">
    <source>
        <dbReference type="Proteomes" id="UP001254257"/>
    </source>
</evidence>
<feature type="transmembrane region" description="Helical" evidence="1">
    <location>
        <begin position="89"/>
        <end position="106"/>
    </location>
</feature>
<keyword evidence="3" id="KW-1185">Reference proteome</keyword>
<feature type="transmembrane region" description="Helical" evidence="1">
    <location>
        <begin position="208"/>
        <end position="230"/>
    </location>
</feature>
<feature type="transmembrane region" description="Helical" evidence="1">
    <location>
        <begin position="236"/>
        <end position="257"/>
    </location>
</feature>
<dbReference type="EMBL" id="JAWDID010000005">
    <property type="protein sequence ID" value="MDU0339332.1"/>
    <property type="molecule type" value="Genomic_DNA"/>
</dbReference>
<feature type="transmembrane region" description="Helical" evidence="1">
    <location>
        <begin position="33"/>
        <end position="52"/>
    </location>
</feature>
<feature type="transmembrane region" description="Helical" evidence="1">
    <location>
        <begin position="6"/>
        <end position="26"/>
    </location>
</feature>
<proteinExistence type="predicted"/>
<sequence length="268" mass="27813">MIEPWLGLLLMKMAVAAAIVVSCSLLAERSGPLLAAMIATLPISAGPVYVFLALDHDAAFIAGSVLGSMNSNLANAGLSLVYVLLAQRFGTVICLAAALLTWLLIVSALQRLAWPFVVALAVTPIVFLTLHRIVHPYLAARPAITPRRPWYAIPLRAAAVAMLAGTVTTISARVGPAWSGVLATFPIVLSSLIAILQPRIGGPASAAVIANGVLGLLGFGFALALVHVTAVPLGSWAALSLGLLVCILWNLGLMALARISVGRKRPNG</sequence>
<name>A0ABU3S3L2_9HYPH</name>
<organism evidence="2 3">
    <name type="scientific">Bosea rubneri</name>
    <dbReference type="NCBI Taxonomy" id="3075434"/>
    <lineage>
        <taxon>Bacteria</taxon>
        <taxon>Pseudomonadati</taxon>
        <taxon>Pseudomonadota</taxon>
        <taxon>Alphaproteobacteria</taxon>
        <taxon>Hyphomicrobiales</taxon>
        <taxon>Boseaceae</taxon>
        <taxon>Bosea</taxon>
    </lineage>
</organism>
<protein>
    <submittedName>
        <fullName evidence="2">Uncharacterized protein</fullName>
    </submittedName>
</protein>
<evidence type="ECO:0000256" key="1">
    <source>
        <dbReference type="SAM" id="Phobius"/>
    </source>
</evidence>
<feature type="transmembrane region" description="Helical" evidence="1">
    <location>
        <begin position="150"/>
        <end position="171"/>
    </location>
</feature>
<reference evidence="2 3" key="1">
    <citation type="submission" date="2023-09" db="EMBL/GenBank/DDBJ databases">
        <title>Whole genome shotgun sequencing (WGS) of Bosea sp. ZW T0_25, isolated from stored onions (Allium cepa).</title>
        <authorList>
            <person name="Stoll D.A."/>
            <person name="Huch M."/>
        </authorList>
    </citation>
    <scope>NUCLEOTIDE SEQUENCE [LARGE SCALE GENOMIC DNA]</scope>
    <source>
        <strain evidence="2 3">ZW T0_25</strain>
    </source>
</reference>
<feature type="transmembrane region" description="Helical" evidence="1">
    <location>
        <begin position="112"/>
        <end position="130"/>
    </location>
</feature>
<accession>A0ABU3S3L2</accession>
<evidence type="ECO:0000313" key="2">
    <source>
        <dbReference type="EMBL" id="MDU0339332.1"/>
    </source>
</evidence>
<dbReference type="Proteomes" id="UP001254257">
    <property type="component" value="Unassembled WGS sequence"/>
</dbReference>
<feature type="transmembrane region" description="Helical" evidence="1">
    <location>
        <begin position="177"/>
        <end position="196"/>
    </location>
</feature>
<keyword evidence="1" id="KW-0472">Membrane</keyword>
<gene>
    <name evidence="2" type="ORF">RKE40_05550</name>
</gene>